<evidence type="ECO:0000313" key="5">
    <source>
        <dbReference type="EMBL" id="PWV01538.1"/>
    </source>
</evidence>
<dbReference type="VEuPathDB" id="TriTrypDB:TcCLB.507993.30"/>
<dbReference type="EMBL" id="JABDHM010000005">
    <property type="protein sequence ID" value="KAF5225853.1"/>
    <property type="molecule type" value="Genomic_DNA"/>
</dbReference>
<evidence type="ECO:0000313" key="4">
    <source>
        <dbReference type="EMBL" id="KAF5225853.1"/>
    </source>
</evidence>
<dbReference type="OrthoDB" id="10250354at2759"/>
<dbReference type="Pfam" id="PF00226">
    <property type="entry name" value="DnaJ"/>
    <property type="match status" value="1"/>
</dbReference>
<dbReference type="VEuPathDB" id="TriTrypDB:ECC02_001172"/>
<gene>
    <name evidence="6" type="ORF">C3747_2g118</name>
    <name evidence="5" type="ORF">C4B63_4g344</name>
    <name evidence="4" type="ORF">ECC02_001172</name>
</gene>
<dbReference type="PANTHER" id="PTHR44360:SF1">
    <property type="entry name" value="DNAJ HOMOLOG SUBFAMILY B MEMBER 9"/>
    <property type="match status" value="1"/>
</dbReference>
<keyword evidence="1" id="KW-0143">Chaperone</keyword>
<dbReference type="Proteomes" id="UP000583944">
    <property type="component" value="Unassembled WGS sequence"/>
</dbReference>
<evidence type="ECO:0000313" key="8">
    <source>
        <dbReference type="Proteomes" id="UP000246121"/>
    </source>
</evidence>
<name>A0A2V2XLV1_TRYCR</name>
<dbReference type="VEuPathDB" id="TriTrypDB:C3747_2g118"/>
<accession>A0A2V2XLV1</accession>
<dbReference type="SMART" id="SM00271">
    <property type="entry name" value="DnaJ"/>
    <property type="match status" value="1"/>
</dbReference>
<dbReference type="VEuPathDB" id="TriTrypDB:C4B63_4g344"/>
<dbReference type="VEuPathDB" id="TriTrypDB:Tc_MARK_4871"/>
<evidence type="ECO:0000256" key="1">
    <source>
        <dbReference type="ARBA" id="ARBA00023186"/>
    </source>
</evidence>
<dbReference type="GO" id="GO:0005783">
    <property type="term" value="C:endoplasmic reticulum"/>
    <property type="evidence" value="ECO:0007669"/>
    <property type="project" value="TreeGrafter"/>
</dbReference>
<comment type="caution">
    <text evidence="6">The sequence shown here is derived from an EMBL/GenBank/DDBJ whole genome shotgun (WGS) entry which is preliminary data.</text>
</comment>
<dbReference type="SMR" id="A0A2V2XLV1"/>
<dbReference type="VEuPathDB" id="TriTrypDB:TCSYLVIO_006161"/>
<feature type="domain" description="J" evidence="3">
    <location>
        <begin position="44"/>
        <end position="107"/>
    </location>
</feature>
<dbReference type="PRINTS" id="PR00625">
    <property type="entry name" value="JDOMAIN"/>
</dbReference>
<dbReference type="VEuPathDB" id="TriTrypDB:TcG_05890"/>
<feature type="compositionally biased region" description="Basic and acidic residues" evidence="2">
    <location>
        <begin position="212"/>
        <end position="221"/>
    </location>
</feature>
<dbReference type="VEuPathDB" id="TriTrypDB:TcCLB.511277.480"/>
<dbReference type="Proteomes" id="UP000246121">
    <property type="component" value="Unassembled WGS sequence"/>
</dbReference>
<dbReference type="EMBL" id="PRFA01000004">
    <property type="protein sequence ID" value="PWV01538.1"/>
    <property type="molecule type" value="Genomic_DNA"/>
</dbReference>
<evidence type="ECO:0000313" key="7">
    <source>
        <dbReference type="Proteomes" id="UP000246078"/>
    </source>
</evidence>
<proteinExistence type="predicted"/>
<organism evidence="6 7">
    <name type="scientific">Trypanosoma cruzi</name>
    <dbReference type="NCBI Taxonomy" id="5693"/>
    <lineage>
        <taxon>Eukaryota</taxon>
        <taxon>Discoba</taxon>
        <taxon>Euglenozoa</taxon>
        <taxon>Kinetoplastea</taxon>
        <taxon>Metakinetoplastina</taxon>
        <taxon>Trypanosomatida</taxon>
        <taxon>Trypanosomatidae</taxon>
        <taxon>Trypanosoma</taxon>
        <taxon>Schizotrypanum</taxon>
    </lineage>
</organism>
<protein>
    <recommendedName>
        <fullName evidence="3">J domain-containing protein</fullName>
    </recommendedName>
</protein>
<evidence type="ECO:0000259" key="3">
    <source>
        <dbReference type="PROSITE" id="PS50076"/>
    </source>
</evidence>
<evidence type="ECO:0000313" key="6">
    <source>
        <dbReference type="EMBL" id="PWV21490.1"/>
    </source>
</evidence>
<dbReference type="VEuPathDB" id="TriTrypDB:BCY84_18707"/>
<dbReference type="PROSITE" id="PS50076">
    <property type="entry name" value="DNAJ_2"/>
    <property type="match status" value="1"/>
</dbReference>
<dbReference type="VEuPathDB" id="TriTrypDB:TcYC6_0115480"/>
<dbReference type="InterPro" id="IPR036869">
    <property type="entry name" value="J_dom_sf"/>
</dbReference>
<dbReference type="Gene3D" id="1.10.287.110">
    <property type="entry name" value="DnaJ domain"/>
    <property type="match status" value="1"/>
</dbReference>
<dbReference type="VEuPathDB" id="TriTrypDB:TcCL_ESM03400"/>
<dbReference type="CDD" id="cd06257">
    <property type="entry name" value="DnaJ"/>
    <property type="match status" value="1"/>
</dbReference>
<reference evidence="7 8" key="1">
    <citation type="journal article" date="2018" name="Microb. Genom.">
        <title>Expanding an expanded genome: long-read sequencing of Trypanosoma cruzi.</title>
        <authorList>
            <person name="Berna L."/>
            <person name="Rodriguez M."/>
            <person name="Chiribao M.L."/>
            <person name="Parodi-Talice A."/>
            <person name="Pita S."/>
            <person name="Rijo G."/>
            <person name="Alvarez-Valin F."/>
            <person name="Robello C."/>
        </authorList>
    </citation>
    <scope>NUCLEOTIDE SEQUENCE [LARGE SCALE GENOMIC DNA]</scope>
    <source>
        <strain evidence="5 8">Dm28c</strain>
        <strain evidence="6 7">TCC</strain>
    </source>
</reference>
<evidence type="ECO:0000313" key="9">
    <source>
        <dbReference type="Proteomes" id="UP000583944"/>
    </source>
</evidence>
<feature type="region of interest" description="Disordered" evidence="2">
    <location>
        <begin position="212"/>
        <end position="236"/>
    </location>
</feature>
<dbReference type="EMBL" id="PRFC01000002">
    <property type="protein sequence ID" value="PWV21490.1"/>
    <property type="molecule type" value="Genomic_DNA"/>
</dbReference>
<dbReference type="PANTHER" id="PTHR44360">
    <property type="entry name" value="DNAJ HOMOLOG SUBFAMILY B MEMBER 9"/>
    <property type="match status" value="1"/>
</dbReference>
<dbReference type="InterPro" id="IPR051948">
    <property type="entry name" value="Hsp70_co-chaperone_J-domain"/>
</dbReference>
<dbReference type="GO" id="GO:0051087">
    <property type="term" value="F:protein-folding chaperone binding"/>
    <property type="evidence" value="ECO:0007669"/>
    <property type="project" value="TreeGrafter"/>
</dbReference>
<dbReference type="Proteomes" id="UP000246078">
    <property type="component" value="Unassembled WGS sequence"/>
</dbReference>
<dbReference type="AlphaFoldDB" id="A0A2V2XLV1"/>
<dbReference type="SUPFAM" id="SSF46565">
    <property type="entry name" value="Chaperone J-domain"/>
    <property type="match status" value="1"/>
</dbReference>
<reference evidence="4 9" key="2">
    <citation type="journal article" date="2019" name="Genome Biol. Evol.">
        <title>Nanopore Sequencing Significantly Improves Genome Assembly of the Protozoan Parasite Trypanosoma cruzi.</title>
        <authorList>
            <person name="Diaz-Viraque F."/>
            <person name="Pita S."/>
            <person name="Greif G."/>
            <person name="de Souza R.C.M."/>
            <person name="Iraola G."/>
            <person name="Robello C."/>
        </authorList>
    </citation>
    <scope>NUCLEOTIDE SEQUENCE [LARGE SCALE GENOMIC DNA]</scope>
    <source>
        <strain evidence="4 9">Berenice</strain>
    </source>
</reference>
<dbReference type="VEuPathDB" id="TriTrypDB:TcBrA4_0084570"/>
<evidence type="ECO:0000256" key="2">
    <source>
        <dbReference type="SAM" id="MobiDB-lite"/>
    </source>
</evidence>
<dbReference type="GO" id="GO:0036503">
    <property type="term" value="P:ERAD pathway"/>
    <property type="evidence" value="ECO:0007669"/>
    <property type="project" value="TreeGrafter"/>
</dbReference>
<sequence length="236" mass="26367">MWHGSRALLVGGAHRTLASSFSTQAAVGATAMLFQARFASASTNPYAVLGIKQGATKEEIKKAYRVLARKHHPDAPGGSHEKFQEIQAAYDQVKSGIWIRRDADGGSTDARGGSDGGNRYSNFRFTTRQHKSKVSYDEFYEEMHTGKVKKRPFEDDDDAEEAASKDPRRNPFAGNEALVQAWFRVIILWSVVFVSLRTTLFLTFPPKYESVRRAPMPERPRKPPPPKPLMNNSLVA</sequence>
<reference evidence="4" key="3">
    <citation type="submission" date="2020-04" db="EMBL/GenBank/DDBJ databases">
        <authorList>
            <person name="Diaz Viraque F."/>
        </authorList>
    </citation>
    <scope>NUCLEOTIDE SEQUENCE</scope>
    <source>
        <strain evidence="4">Berenice</strain>
    </source>
</reference>
<dbReference type="GO" id="GO:0051787">
    <property type="term" value="F:misfolded protein binding"/>
    <property type="evidence" value="ECO:0007669"/>
    <property type="project" value="TreeGrafter"/>
</dbReference>
<feature type="region of interest" description="Disordered" evidence="2">
    <location>
        <begin position="147"/>
        <end position="171"/>
    </location>
</feature>
<dbReference type="InterPro" id="IPR001623">
    <property type="entry name" value="DnaJ_domain"/>
</dbReference>